<dbReference type="Gene3D" id="1.10.357.10">
    <property type="entry name" value="Tetracycline Repressor, domain 2"/>
    <property type="match status" value="1"/>
</dbReference>
<proteinExistence type="predicted"/>
<reference evidence="6" key="1">
    <citation type="submission" date="2020-12" db="EMBL/GenBank/DDBJ databases">
        <title>Sanguibacter suaedae sp. nov., isolated from Suaeda aralocaspica.</title>
        <authorList>
            <person name="Ma Q."/>
        </authorList>
    </citation>
    <scope>NUCLEOTIDE SEQUENCE</scope>
    <source>
        <strain evidence="6">YZGR15</strain>
    </source>
</reference>
<dbReference type="InterPro" id="IPR009057">
    <property type="entry name" value="Homeodomain-like_sf"/>
</dbReference>
<evidence type="ECO:0000256" key="4">
    <source>
        <dbReference type="PROSITE-ProRule" id="PRU00335"/>
    </source>
</evidence>
<keyword evidence="1" id="KW-0805">Transcription regulation</keyword>
<dbReference type="SUPFAM" id="SSF48498">
    <property type="entry name" value="Tetracyclin repressor-like, C-terminal domain"/>
    <property type="match status" value="1"/>
</dbReference>
<feature type="domain" description="HTH tetR-type" evidence="5">
    <location>
        <begin position="3"/>
        <end position="63"/>
    </location>
</feature>
<feature type="DNA-binding region" description="H-T-H motif" evidence="4">
    <location>
        <begin position="26"/>
        <end position="45"/>
    </location>
</feature>
<dbReference type="SUPFAM" id="SSF46689">
    <property type="entry name" value="Homeodomain-like"/>
    <property type="match status" value="1"/>
</dbReference>
<organism evidence="6 7">
    <name type="scientific">Sanguibacter suaedae</name>
    <dbReference type="NCBI Taxonomy" id="2795737"/>
    <lineage>
        <taxon>Bacteria</taxon>
        <taxon>Bacillati</taxon>
        <taxon>Actinomycetota</taxon>
        <taxon>Actinomycetes</taxon>
        <taxon>Micrococcales</taxon>
        <taxon>Sanguibacteraceae</taxon>
        <taxon>Sanguibacter</taxon>
    </lineage>
</organism>
<sequence length="184" mass="19924">MSDSTRDSVVEAADHLFYERGVQAVGMDQLRTAAGVSLKRLYSEFPSKDAILLAVLDRRTHSWQHGIEGRVALAATPRDRVLAVYDHILDWACEDGFRGCGFLNTFGELGSTHPAVADATRAHKERFVSYVTGLCEDAGATAEVARQLVLLAEGAQTMAAVTDDASWARDARAAAETLLDTATR</sequence>
<dbReference type="Proteomes" id="UP000602087">
    <property type="component" value="Unassembled WGS sequence"/>
</dbReference>
<keyword evidence="3" id="KW-0804">Transcription</keyword>
<evidence type="ECO:0000256" key="1">
    <source>
        <dbReference type="ARBA" id="ARBA00023015"/>
    </source>
</evidence>
<dbReference type="Pfam" id="PF16925">
    <property type="entry name" value="TetR_C_13"/>
    <property type="match status" value="1"/>
</dbReference>
<dbReference type="PROSITE" id="PS50977">
    <property type="entry name" value="HTH_TETR_2"/>
    <property type="match status" value="1"/>
</dbReference>
<accession>A0A934M5U6</accession>
<dbReference type="PANTHER" id="PTHR47506:SF1">
    <property type="entry name" value="HTH-TYPE TRANSCRIPTIONAL REGULATOR YJDC"/>
    <property type="match status" value="1"/>
</dbReference>
<evidence type="ECO:0000259" key="5">
    <source>
        <dbReference type="PROSITE" id="PS50977"/>
    </source>
</evidence>
<dbReference type="InterPro" id="IPR011075">
    <property type="entry name" value="TetR_C"/>
</dbReference>
<evidence type="ECO:0000313" key="7">
    <source>
        <dbReference type="Proteomes" id="UP000602087"/>
    </source>
</evidence>
<keyword evidence="2 4" id="KW-0238">DNA-binding</keyword>
<evidence type="ECO:0000313" key="6">
    <source>
        <dbReference type="EMBL" id="MBI9113502.1"/>
    </source>
</evidence>
<dbReference type="Pfam" id="PF00440">
    <property type="entry name" value="TetR_N"/>
    <property type="match status" value="1"/>
</dbReference>
<dbReference type="InterPro" id="IPR036271">
    <property type="entry name" value="Tet_transcr_reg_TetR-rel_C_sf"/>
</dbReference>
<dbReference type="EMBL" id="JAEINH010000001">
    <property type="protein sequence ID" value="MBI9113502.1"/>
    <property type="molecule type" value="Genomic_DNA"/>
</dbReference>
<dbReference type="InterPro" id="IPR001647">
    <property type="entry name" value="HTH_TetR"/>
</dbReference>
<keyword evidence="7" id="KW-1185">Reference proteome</keyword>
<dbReference type="GO" id="GO:0003677">
    <property type="term" value="F:DNA binding"/>
    <property type="evidence" value="ECO:0007669"/>
    <property type="project" value="UniProtKB-UniRule"/>
</dbReference>
<evidence type="ECO:0000256" key="2">
    <source>
        <dbReference type="ARBA" id="ARBA00023125"/>
    </source>
</evidence>
<name>A0A934M5U6_9MICO</name>
<gene>
    <name evidence="6" type="ORF">JAV76_00560</name>
</gene>
<dbReference type="RefSeq" id="WP_198732073.1">
    <property type="nucleotide sequence ID" value="NZ_JAEINH010000001.1"/>
</dbReference>
<dbReference type="PRINTS" id="PR00455">
    <property type="entry name" value="HTHTETR"/>
</dbReference>
<evidence type="ECO:0000256" key="3">
    <source>
        <dbReference type="ARBA" id="ARBA00023163"/>
    </source>
</evidence>
<dbReference type="AlphaFoldDB" id="A0A934M5U6"/>
<comment type="caution">
    <text evidence="6">The sequence shown here is derived from an EMBL/GenBank/DDBJ whole genome shotgun (WGS) entry which is preliminary data.</text>
</comment>
<dbReference type="PANTHER" id="PTHR47506">
    <property type="entry name" value="TRANSCRIPTIONAL REGULATORY PROTEIN"/>
    <property type="match status" value="1"/>
</dbReference>
<protein>
    <submittedName>
        <fullName evidence="6">TetR/AcrR family transcriptional regulator</fullName>
    </submittedName>
</protein>